<feature type="region of interest" description="Disordered" evidence="1">
    <location>
        <begin position="1"/>
        <end position="82"/>
    </location>
</feature>
<keyword evidence="3" id="KW-1185">Reference proteome</keyword>
<feature type="compositionally biased region" description="Low complexity" evidence="1">
    <location>
        <begin position="98"/>
        <end position="133"/>
    </location>
</feature>
<dbReference type="EMBL" id="UYYB01007016">
    <property type="protein sequence ID" value="VDM67920.1"/>
    <property type="molecule type" value="Genomic_DNA"/>
</dbReference>
<feature type="compositionally biased region" description="Basic residues" evidence="1">
    <location>
        <begin position="10"/>
        <end position="19"/>
    </location>
</feature>
<dbReference type="InterPro" id="IPR028322">
    <property type="entry name" value="PNRC-like_rgn"/>
</dbReference>
<reference evidence="2 3" key="1">
    <citation type="submission" date="2018-11" db="EMBL/GenBank/DDBJ databases">
        <authorList>
            <consortium name="Pathogen Informatics"/>
        </authorList>
    </citation>
    <scope>NUCLEOTIDE SEQUENCE [LARGE SCALE GENOMIC DNA]</scope>
</reference>
<sequence>MNISSASVPRAHRHHHHRQQQQQTTTLIGSPGPASYSVSAPATPKGRQEGARRQARRPISFNAKIGASPCYAGSKFSDSPTARAIPLPPTEWIYEAFSSSSQSDTSSMSSGSFVGANSDSETSSICSSTPSWSDVGEMSALPTTPQKSALRPPSGMRVHPLRLIAAVAAS</sequence>
<feature type="region of interest" description="Disordered" evidence="1">
    <location>
        <begin position="98"/>
        <end position="155"/>
    </location>
</feature>
<proteinExistence type="predicted"/>
<dbReference type="Proteomes" id="UP000270094">
    <property type="component" value="Unassembled WGS sequence"/>
</dbReference>
<evidence type="ECO:0000313" key="2">
    <source>
        <dbReference type="EMBL" id="VDM67920.1"/>
    </source>
</evidence>
<organism evidence="2 3">
    <name type="scientific">Strongylus vulgaris</name>
    <name type="common">Blood worm</name>
    <dbReference type="NCBI Taxonomy" id="40348"/>
    <lineage>
        <taxon>Eukaryota</taxon>
        <taxon>Metazoa</taxon>
        <taxon>Ecdysozoa</taxon>
        <taxon>Nematoda</taxon>
        <taxon>Chromadorea</taxon>
        <taxon>Rhabditida</taxon>
        <taxon>Rhabditina</taxon>
        <taxon>Rhabditomorpha</taxon>
        <taxon>Strongyloidea</taxon>
        <taxon>Strongylidae</taxon>
        <taxon>Strongylus</taxon>
    </lineage>
</organism>
<dbReference type="AlphaFoldDB" id="A0A3P7I577"/>
<dbReference type="Pfam" id="PF15365">
    <property type="entry name" value="PNRC"/>
    <property type="match status" value="1"/>
</dbReference>
<accession>A0A3P7I577</accession>
<evidence type="ECO:0000256" key="1">
    <source>
        <dbReference type="SAM" id="MobiDB-lite"/>
    </source>
</evidence>
<evidence type="ECO:0000313" key="3">
    <source>
        <dbReference type="Proteomes" id="UP000270094"/>
    </source>
</evidence>
<dbReference type="GO" id="GO:0016071">
    <property type="term" value="P:mRNA metabolic process"/>
    <property type="evidence" value="ECO:0007669"/>
    <property type="project" value="UniProtKB-ARBA"/>
</dbReference>
<protein>
    <submittedName>
        <fullName evidence="2">Uncharacterized protein</fullName>
    </submittedName>
</protein>
<name>A0A3P7I577_STRVU</name>
<dbReference type="OrthoDB" id="5876512at2759"/>
<gene>
    <name evidence="2" type="ORF">SVUK_LOCUS2918</name>
</gene>